<evidence type="ECO:0000256" key="6">
    <source>
        <dbReference type="SAM" id="MobiDB-lite"/>
    </source>
</evidence>
<dbReference type="Proteomes" id="UP000501048">
    <property type="component" value="Chromosome"/>
</dbReference>
<reference evidence="7 8" key="1">
    <citation type="submission" date="2020-04" db="EMBL/GenBank/DDBJ databases">
        <title>Plant growth promoting and environmental Bacillus: genomic and epigenetic comparison.</title>
        <authorList>
            <person name="Reva O.N."/>
            <person name="Lutz S."/>
            <person name="Ahrens C.H."/>
        </authorList>
    </citation>
    <scope>NUCLEOTIDE SEQUENCE [LARGE SCALE GENOMIC DNA]</scope>
    <source>
        <strain evidence="7 8">UCMB5075</strain>
    </source>
</reference>
<comment type="similarity">
    <text evidence="2 4">Belongs to the FliE family.</text>
</comment>
<keyword evidence="3 4" id="KW-0975">Bacterial flagellum</keyword>
<evidence type="ECO:0000256" key="3">
    <source>
        <dbReference type="ARBA" id="ARBA00023143"/>
    </source>
</evidence>
<dbReference type="NCBIfam" id="TIGR00205">
    <property type="entry name" value="fliE"/>
    <property type="match status" value="1"/>
</dbReference>
<dbReference type="InterPro" id="IPR001624">
    <property type="entry name" value="FliE"/>
</dbReference>
<evidence type="ECO:0000256" key="2">
    <source>
        <dbReference type="ARBA" id="ARBA00009272"/>
    </source>
</evidence>
<organism evidence="7 8">
    <name type="scientific">Bacillus mojavensis</name>
    <dbReference type="NCBI Taxonomy" id="72360"/>
    <lineage>
        <taxon>Bacteria</taxon>
        <taxon>Bacillati</taxon>
        <taxon>Bacillota</taxon>
        <taxon>Bacilli</taxon>
        <taxon>Bacillales</taxon>
        <taxon>Bacillaceae</taxon>
        <taxon>Bacillus</taxon>
    </lineage>
</organism>
<name>A0ABX6LWA8_BACMO</name>
<gene>
    <name evidence="4 7" type="primary">fliE</name>
    <name evidence="7" type="ORF">HC660_16840</name>
</gene>
<evidence type="ECO:0000256" key="4">
    <source>
        <dbReference type="HAMAP-Rule" id="MF_00724"/>
    </source>
</evidence>
<dbReference type="HAMAP" id="MF_00724">
    <property type="entry name" value="FliE"/>
    <property type="match status" value="1"/>
</dbReference>
<sequence length="108" mass="11847">MNVINKISPFQVQNTQNTQNATNQVNNSQKTDSSNQTSFSELLKNSISSLNESQVASDNMTNALAAGKDVNLDEVMIAAQKASISLTAATEFRNKAVEAYQEIMRMQM</sequence>
<feature type="region of interest" description="Disordered" evidence="6">
    <location>
        <begin position="9"/>
        <end position="40"/>
    </location>
</feature>
<keyword evidence="7" id="KW-0966">Cell projection</keyword>
<dbReference type="PANTHER" id="PTHR34653">
    <property type="match status" value="1"/>
</dbReference>
<dbReference type="Pfam" id="PF02049">
    <property type="entry name" value="FliE"/>
    <property type="match status" value="1"/>
</dbReference>
<comment type="subcellular location">
    <subcellularLocation>
        <location evidence="1 4">Bacterial flagellum basal body</location>
    </subcellularLocation>
</comment>
<proteinExistence type="inferred from homology"/>
<feature type="compositionally biased region" description="Polar residues" evidence="6">
    <location>
        <begin position="30"/>
        <end position="40"/>
    </location>
</feature>
<evidence type="ECO:0000256" key="1">
    <source>
        <dbReference type="ARBA" id="ARBA00004117"/>
    </source>
</evidence>
<dbReference type="PANTHER" id="PTHR34653:SF1">
    <property type="entry name" value="FLAGELLAR HOOK-BASAL BODY COMPLEX PROTEIN FLIE"/>
    <property type="match status" value="1"/>
</dbReference>
<feature type="compositionally biased region" description="Low complexity" evidence="6">
    <location>
        <begin position="11"/>
        <end position="29"/>
    </location>
</feature>
<dbReference type="EMBL" id="CP051464">
    <property type="protein sequence ID" value="QJC96160.1"/>
    <property type="molecule type" value="Genomic_DNA"/>
</dbReference>
<keyword evidence="7" id="KW-0969">Cilium</keyword>
<evidence type="ECO:0000256" key="5">
    <source>
        <dbReference type="NCBIfam" id="TIGR00205"/>
    </source>
</evidence>
<keyword evidence="8" id="KW-1185">Reference proteome</keyword>
<protein>
    <recommendedName>
        <fullName evidence="4 5">Flagellar hook-basal body complex protein FliE</fullName>
    </recommendedName>
</protein>
<evidence type="ECO:0000313" key="8">
    <source>
        <dbReference type="Proteomes" id="UP000501048"/>
    </source>
</evidence>
<keyword evidence="7" id="KW-0282">Flagellum</keyword>
<dbReference type="PRINTS" id="PR01006">
    <property type="entry name" value="FLGHOOKFLIE"/>
</dbReference>
<accession>A0ABX6LWA8</accession>
<evidence type="ECO:0000313" key="7">
    <source>
        <dbReference type="EMBL" id="QJC96160.1"/>
    </source>
</evidence>